<gene>
    <name evidence="1" type="ORF">GH714_011260</name>
</gene>
<evidence type="ECO:0000313" key="1">
    <source>
        <dbReference type="EMBL" id="KAF2318866.1"/>
    </source>
</evidence>
<dbReference type="InterPro" id="IPR006740">
    <property type="entry name" value="DUF604"/>
</dbReference>
<proteinExistence type="predicted"/>
<accession>A0A6A6N2Q6</accession>
<comment type="caution">
    <text evidence="1">The sequence shown here is derived from an EMBL/GenBank/DDBJ whole genome shotgun (WGS) entry which is preliminary data.</text>
</comment>
<evidence type="ECO:0000313" key="2">
    <source>
        <dbReference type="Proteomes" id="UP000467840"/>
    </source>
</evidence>
<dbReference type="Pfam" id="PF04646">
    <property type="entry name" value="DUF604"/>
    <property type="match status" value="1"/>
</dbReference>
<dbReference type="PANTHER" id="PTHR10811">
    <property type="entry name" value="FRINGE-RELATED"/>
    <property type="match status" value="1"/>
</dbReference>
<dbReference type="Proteomes" id="UP000467840">
    <property type="component" value="Chromosome 10"/>
</dbReference>
<dbReference type="EMBL" id="JAAGAX010000003">
    <property type="protein sequence ID" value="KAF2318866.1"/>
    <property type="molecule type" value="Genomic_DNA"/>
</dbReference>
<sequence length="196" mass="22200">MHTYGMAFGGEDSPSAIRWRRNWSKYWTVVSIGTIISTALIRGYGRVSVRSVCRSQENKDSTSTTVNLSDGYPLETFDIRGSAYGLLAAHPVAPLVSVHHLDYVDSLFPHKNQMDSLKSLNRAYQLDPPRILQQTFCHDKNRKWSISIAWGFTVQLYPSLLASQGPANSIADIQNMEELECWTIHIQYPTHEVQPM</sequence>
<protein>
    <submittedName>
        <fullName evidence="1">Uncharacterized protein</fullName>
    </submittedName>
</protein>
<name>A0A6A6N2Q6_HEVBR</name>
<dbReference type="AlphaFoldDB" id="A0A6A6N2Q6"/>
<keyword evidence="2" id="KW-1185">Reference proteome</keyword>
<organism evidence="1 2">
    <name type="scientific">Hevea brasiliensis</name>
    <name type="common">Para rubber tree</name>
    <name type="synonym">Siphonia brasiliensis</name>
    <dbReference type="NCBI Taxonomy" id="3981"/>
    <lineage>
        <taxon>Eukaryota</taxon>
        <taxon>Viridiplantae</taxon>
        <taxon>Streptophyta</taxon>
        <taxon>Embryophyta</taxon>
        <taxon>Tracheophyta</taxon>
        <taxon>Spermatophyta</taxon>
        <taxon>Magnoliopsida</taxon>
        <taxon>eudicotyledons</taxon>
        <taxon>Gunneridae</taxon>
        <taxon>Pentapetalae</taxon>
        <taxon>rosids</taxon>
        <taxon>fabids</taxon>
        <taxon>Malpighiales</taxon>
        <taxon>Euphorbiaceae</taxon>
        <taxon>Crotonoideae</taxon>
        <taxon>Micrandreae</taxon>
        <taxon>Hevea</taxon>
    </lineage>
</organism>
<reference evidence="1 2" key="1">
    <citation type="journal article" date="2020" name="Mol. Plant">
        <title>The Chromosome-Based Rubber Tree Genome Provides New Insights into Spurge Genome Evolution and Rubber Biosynthesis.</title>
        <authorList>
            <person name="Liu J."/>
            <person name="Shi C."/>
            <person name="Shi C.C."/>
            <person name="Li W."/>
            <person name="Zhang Q.J."/>
            <person name="Zhang Y."/>
            <person name="Li K."/>
            <person name="Lu H.F."/>
            <person name="Shi C."/>
            <person name="Zhu S.T."/>
            <person name="Xiao Z.Y."/>
            <person name="Nan H."/>
            <person name="Yue Y."/>
            <person name="Zhu X.G."/>
            <person name="Wu Y."/>
            <person name="Hong X.N."/>
            <person name="Fan G.Y."/>
            <person name="Tong Y."/>
            <person name="Zhang D."/>
            <person name="Mao C.L."/>
            <person name="Liu Y.L."/>
            <person name="Hao S.J."/>
            <person name="Liu W.Q."/>
            <person name="Lv M.Q."/>
            <person name="Zhang H.B."/>
            <person name="Liu Y."/>
            <person name="Hu-Tang G.R."/>
            <person name="Wang J.P."/>
            <person name="Wang J.H."/>
            <person name="Sun Y.H."/>
            <person name="Ni S.B."/>
            <person name="Chen W.B."/>
            <person name="Zhang X.C."/>
            <person name="Jiao Y.N."/>
            <person name="Eichler E.E."/>
            <person name="Li G.H."/>
            <person name="Liu X."/>
            <person name="Gao L.Z."/>
        </authorList>
    </citation>
    <scope>NUCLEOTIDE SEQUENCE [LARGE SCALE GENOMIC DNA]</scope>
    <source>
        <strain evidence="2">cv. GT1</strain>
        <tissue evidence="1">Leaf</tissue>
    </source>
</reference>